<reference evidence="1 2" key="1">
    <citation type="journal article" date="2022" name="Nat. Plants">
        <title>Genomes of leafy and leafless Platanthera orchids illuminate the evolution of mycoheterotrophy.</title>
        <authorList>
            <person name="Li M.H."/>
            <person name="Liu K.W."/>
            <person name="Li Z."/>
            <person name="Lu H.C."/>
            <person name="Ye Q.L."/>
            <person name="Zhang D."/>
            <person name="Wang J.Y."/>
            <person name="Li Y.F."/>
            <person name="Zhong Z.M."/>
            <person name="Liu X."/>
            <person name="Yu X."/>
            <person name="Liu D.K."/>
            <person name="Tu X.D."/>
            <person name="Liu B."/>
            <person name="Hao Y."/>
            <person name="Liao X.Y."/>
            <person name="Jiang Y.T."/>
            <person name="Sun W.H."/>
            <person name="Chen J."/>
            <person name="Chen Y.Q."/>
            <person name="Ai Y."/>
            <person name="Zhai J.W."/>
            <person name="Wu S.S."/>
            <person name="Zhou Z."/>
            <person name="Hsiao Y.Y."/>
            <person name="Wu W.L."/>
            <person name="Chen Y.Y."/>
            <person name="Lin Y.F."/>
            <person name="Hsu J.L."/>
            <person name="Li C.Y."/>
            <person name="Wang Z.W."/>
            <person name="Zhao X."/>
            <person name="Zhong W.Y."/>
            <person name="Ma X.K."/>
            <person name="Ma L."/>
            <person name="Huang J."/>
            <person name="Chen G.Z."/>
            <person name="Huang M.Z."/>
            <person name="Huang L."/>
            <person name="Peng D.H."/>
            <person name="Luo Y.B."/>
            <person name="Zou S.Q."/>
            <person name="Chen S.P."/>
            <person name="Lan S."/>
            <person name="Tsai W.C."/>
            <person name="Van de Peer Y."/>
            <person name="Liu Z.J."/>
        </authorList>
    </citation>
    <scope>NUCLEOTIDE SEQUENCE [LARGE SCALE GENOMIC DNA]</scope>
    <source>
        <strain evidence="1">Lor288</strain>
    </source>
</reference>
<organism evidence="1 2">
    <name type="scientific">Platanthera guangdongensis</name>
    <dbReference type="NCBI Taxonomy" id="2320717"/>
    <lineage>
        <taxon>Eukaryota</taxon>
        <taxon>Viridiplantae</taxon>
        <taxon>Streptophyta</taxon>
        <taxon>Embryophyta</taxon>
        <taxon>Tracheophyta</taxon>
        <taxon>Spermatophyta</taxon>
        <taxon>Magnoliopsida</taxon>
        <taxon>Liliopsida</taxon>
        <taxon>Asparagales</taxon>
        <taxon>Orchidaceae</taxon>
        <taxon>Orchidoideae</taxon>
        <taxon>Orchideae</taxon>
        <taxon>Orchidinae</taxon>
        <taxon>Platanthera</taxon>
    </lineage>
</organism>
<protein>
    <submittedName>
        <fullName evidence="1">Uncharacterized protein</fullName>
    </submittedName>
</protein>
<evidence type="ECO:0000313" key="2">
    <source>
        <dbReference type="Proteomes" id="UP001412067"/>
    </source>
</evidence>
<dbReference type="EMBL" id="JBBWWR010000004">
    <property type="protein sequence ID" value="KAK8967703.1"/>
    <property type="molecule type" value="Genomic_DNA"/>
</dbReference>
<proteinExistence type="predicted"/>
<sequence>MGTSHSFIAESIIQRIVVEPSETDAELSVCMPSGPFMTTKNKGRFVCSTSKVDFVLVDTILPLTEFDVILGLD</sequence>
<name>A0ABR2MXS7_9ASPA</name>
<dbReference type="Proteomes" id="UP001412067">
    <property type="component" value="Unassembled WGS sequence"/>
</dbReference>
<dbReference type="Pfam" id="PF08284">
    <property type="entry name" value="RVP_2"/>
    <property type="match status" value="1"/>
</dbReference>
<keyword evidence="2" id="KW-1185">Reference proteome</keyword>
<comment type="caution">
    <text evidence="1">The sequence shown here is derived from an EMBL/GenBank/DDBJ whole genome shotgun (WGS) entry which is preliminary data.</text>
</comment>
<accession>A0ABR2MXS7</accession>
<evidence type="ECO:0000313" key="1">
    <source>
        <dbReference type="EMBL" id="KAK8967703.1"/>
    </source>
</evidence>
<gene>
    <name evidence="1" type="ORF">KSP40_PGU009953</name>
</gene>